<dbReference type="EMBL" id="CAJJDP010000090">
    <property type="protein sequence ID" value="CAD8188048.1"/>
    <property type="molecule type" value="Genomic_DNA"/>
</dbReference>
<keyword evidence="2" id="KW-1185">Reference proteome</keyword>
<organism evidence="1 2">
    <name type="scientific">Paramecium octaurelia</name>
    <dbReference type="NCBI Taxonomy" id="43137"/>
    <lineage>
        <taxon>Eukaryota</taxon>
        <taxon>Sar</taxon>
        <taxon>Alveolata</taxon>
        <taxon>Ciliophora</taxon>
        <taxon>Intramacronucleata</taxon>
        <taxon>Oligohymenophorea</taxon>
        <taxon>Peniculida</taxon>
        <taxon>Parameciidae</taxon>
        <taxon>Paramecium</taxon>
    </lineage>
</organism>
<sequence>MLINLLGQVRKIMSSKSDVGKLISYITIRATQNKNLSEIWTRARSFGEESRHTIVKTCNNTKNMDLYWLCVTVFFKSTFKLTSIMKTFIEIGRTNSISFVSNQSFGIMAILLLNQYRHSRINLKQI</sequence>
<comment type="caution">
    <text evidence="1">The sequence shown here is derived from an EMBL/GenBank/DDBJ whole genome shotgun (WGS) entry which is preliminary data.</text>
</comment>
<reference evidence="1" key="1">
    <citation type="submission" date="2021-01" db="EMBL/GenBank/DDBJ databases">
        <authorList>
            <consortium name="Genoscope - CEA"/>
            <person name="William W."/>
        </authorList>
    </citation>
    <scope>NUCLEOTIDE SEQUENCE</scope>
</reference>
<evidence type="ECO:0000313" key="1">
    <source>
        <dbReference type="EMBL" id="CAD8188048.1"/>
    </source>
</evidence>
<accession>A0A8S1WCM9</accession>
<proteinExistence type="predicted"/>
<evidence type="ECO:0000313" key="2">
    <source>
        <dbReference type="Proteomes" id="UP000683925"/>
    </source>
</evidence>
<gene>
    <name evidence="1" type="ORF">POCTA_138.1.T0910211</name>
</gene>
<name>A0A8S1WCM9_PAROT</name>
<dbReference type="Proteomes" id="UP000683925">
    <property type="component" value="Unassembled WGS sequence"/>
</dbReference>
<protein>
    <submittedName>
        <fullName evidence="1">Uncharacterized protein</fullName>
    </submittedName>
</protein>
<dbReference type="AlphaFoldDB" id="A0A8S1WCM9"/>